<dbReference type="AlphaFoldDB" id="A0A6M1T7J4"/>
<comment type="similarity">
    <text evidence="1">Belongs to the sigma-70 factor family. ECF subfamily.</text>
</comment>
<keyword evidence="6" id="KW-1185">Reference proteome</keyword>
<keyword evidence="2" id="KW-0805">Transcription regulation</keyword>
<proteinExistence type="inferred from homology"/>
<dbReference type="InterPro" id="IPR013325">
    <property type="entry name" value="RNA_pol_sigma_r2"/>
</dbReference>
<protein>
    <submittedName>
        <fullName evidence="5">Sigma-70 family RNA polymerase sigma factor</fullName>
    </submittedName>
</protein>
<dbReference type="GO" id="GO:0006352">
    <property type="term" value="P:DNA-templated transcription initiation"/>
    <property type="evidence" value="ECO:0007669"/>
    <property type="project" value="InterPro"/>
</dbReference>
<keyword evidence="4" id="KW-0804">Transcription</keyword>
<reference evidence="5 6" key="1">
    <citation type="submission" date="2020-02" db="EMBL/GenBank/DDBJ databases">
        <title>Balneolaceae bacterium YR4-1, complete genome.</title>
        <authorList>
            <person name="Li Y."/>
            <person name="Wu S."/>
        </authorList>
    </citation>
    <scope>NUCLEOTIDE SEQUENCE [LARGE SCALE GENOMIC DNA]</scope>
    <source>
        <strain evidence="5 6">YR4-1</strain>
    </source>
</reference>
<dbReference type="SUPFAM" id="SSF88659">
    <property type="entry name" value="Sigma3 and sigma4 domains of RNA polymerase sigma factors"/>
    <property type="match status" value="1"/>
</dbReference>
<dbReference type="InterPro" id="IPR013324">
    <property type="entry name" value="RNA_pol_sigma_r3/r4-like"/>
</dbReference>
<dbReference type="InterPro" id="IPR039425">
    <property type="entry name" value="RNA_pol_sigma-70-like"/>
</dbReference>
<accession>A0A6M1T7J4</accession>
<keyword evidence="3" id="KW-0731">Sigma factor</keyword>
<sequence>MEYSELAKAIRENDSSRVNEMMQKLVPRLKRFLSIHMNASKSDAEDCAQETILQCIEIIKQDKLRDTDKVLSYIMTSCRNNYLKMKEKMKEENYEEVPDRNYSSAEQLLNLLDKERKRILEWCLRQLKKEYQDFMRYWFQNPGAEAEKVAKHFDLSVSNTWTRKHRIISKLNDCYKKKSEL</sequence>
<evidence type="ECO:0000313" key="6">
    <source>
        <dbReference type="Proteomes" id="UP000473278"/>
    </source>
</evidence>
<gene>
    <name evidence="5" type="ORF">G3570_14850</name>
</gene>
<dbReference type="EMBL" id="JAALLT010000004">
    <property type="protein sequence ID" value="NGP77925.1"/>
    <property type="molecule type" value="Genomic_DNA"/>
</dbReference>
<dbReference type="Proteomes" id="UP000473278">
    <property type="component" value="Unassembled WGS sequence"/>
</dbReference>
<dbReference type="PANTHER" id="PTHR43133:SF51">
    <property type="entry name" value="RNA POLYMERASE SIGMA FACTOR"/>
    <property type="match status" value="1"/>
</dbReference>
<evidence type="ECO:0000256" key="1">
    <source>
        <dbReference type="ARBA" id="ARBA00010641"/>
    </source>
</evidence>
<organism evidence="5 6">
    <name type="scientific">Halalkalibaculum roseum</name>
    <dbReference type="NCBI Taxonomy" id="2709311"/>
    <lineage>
        <taxon>Bacteria</taxon>
        <taxon>Pseudomonadati</taxon>
        <taxon>Balneolota</taxon>
        <taxon>Balneolia</taxon>
        <taxon>Balneolales</taxon>
        <taxon>Balneolaceae</taxon>
        <taxon>Halalkalibaculum</taxon>
    </lineage>
</organism>
<evidence type="ECO:0000256" key="4">
    <source>
        <dbReference type="ARBA" id="ARBA00023163"/>
    </source>
</evidence>
<dbReference type="Gene3D" id="1.10.1740.10">
    <property type="match status" value="1"/>
</dbReference>
<comment type="caution">
    <text evidence="5">The sequence shown here is derived from an EMBL/GenBank/DDBJ whole genome shotgun (WGS) entry which is preliminary data.</text>
</comment>
<dbReference type="SUPFAM" id="SSF88946">
    <property type="entry name" value="Sigma2 domain of RNA polymerase sigma factors"/>
    <property type="match status" value="1"/>
</dbReference>
<evidence type="ECO:0000313" key="5">
    <source>
        <dbReference type="EMBL" id="NGP77925.1"/>
    </source>
</evidence>
<evidence type="ECO:0000256" key="2">
    <source>
        <dbReference type="ARBA" id="ARBA00023015"/>
    </source>
</evidence>
<name>A0A6M1T7J4_9BACT</name>
<dbReference type="GO" id="GO:0016987">
    <property type="term" value="F:sigma factor activity"/>
    <property type="evidence" value="ECO:0007669"/>
    <property type="project" value="UniProtKB-KW"/>
</dbReference>
<evidence type="ECO:0000256" key="3">
    <source>
        <dbReference type="ARBA" id="ARBA00023082"/>
    </source>
</evidence>
<dbReference type="PANTHER" id="PTHR43133">
    <property type="entry name" value="RNA POLYMERASE ECF-TYPE SIGMA FACTO"/>
    <property type="match status" value="1"/>
</dbReference>
<dbReference type="RefSeq" id="WP_165143620.1">
    <property type="nucleotide sequence ID" value="NZ_JAALLT010000004.1"/>
</dbReference>